<dbReference type="Gene3D" id="1.20.1440.20">
    <property type="entry name" value="LemA-like domain"/>
    <property type="match status" value="1"/>
</dbReference>
<dbReference type="InterPro" id="IPR023353">
    <property type="entry name" value="LemA-like_dom_sf"/>
</dbReference>
<comment type="similarity">
    <text evidence="2">Belongs to the LemA family.</text>
</comment>
<dbReference type="PANTHER" id="PTHR34478">
    <property type="entry name" value="PROTEIN LEMA"/>
    <property type="match status" value="1"/>
</dbReference>
<evidence type="ECO:0000256" key="5">
    <source>
        <dbReference type="ARBA" id="ARBA00023136"/>
    </source>
</evidence>
<dbReference type="AlphaFoldDB" id="A0A1G7TMT0"/>
<keyword evidence="5" id="KW-0472">Membrane</keyword>
<organism evidence="7 8">
    <name type="scientific">Chitinophaga filiformis</name>
    <name type="common">Myxococcus filiformis</name>
    <name type="synonym">Flexibacter filiformis</name>
    <dbReference type="NCBI Taxonomy" id="104663"/>
    <lineage>
        <taxon>Bacteria</taxon>
        <taxon>Pseudomonadati</taxon>
        <taxon>Bacteroidota</taxon>
        <taxon>Chitinophagia</taxon>
        <taxon>Chitinophagales</taxon>
        <taxon>Chitinophagaceae</taxon>
        <taxon>Chitinophaga</taxon>
    </lineage>
</organism>
<evidence type="ECO:0000313" key="8">
    <source>
        <dbReference type="Proteomes" id="UP000199045"/>
    </source>
</evidence>
<dbReference type="STRING" id="104663.SAMN04488121_10415"/>
<sequence length="196" mass="21698">MKKNTLVILIIIAVIVILGGCGVSKYNSIVNLDESVKTSWGTVQSQYQRRSDLIPNLVATVKGAANFETETLTKVVEARAKATSINVNPEDLTPEKMQQFQQAQGQLSTALGRLLMVTENYPQLQANQNFRDLQAQIEGTENRIAVARKDFNETARVYNSTIRTFPNNIVAGFGGFQQRPYFEAQAGAENAPKVQF</sequence>
<evidence type="ECO:0000256" key="2">
    <source>
        <dbReference type="ARBA" id="ARBA00008854"/>
    </source>
</evidence>
<name>A0A1G7TMT0_CHIFI</name>
<dbReference type="Pfam" id="PF04011">
    <property type="entry name" value="LemA"/>
    <property type="match status" value="1"/>
</dbReference>
<feature type="coiled-coil region" evidence="6">
    <location>
        <begin position="123"/>
        <end position="150"/>
    </location>
</feature>
<evidence type="ECO:0000313" key="7">
    <source>
        <dbReference type="EMBL" id="SDG36653.1"/>
    </source>
</evidence>
<keyword evidence="3" id="KW-0812">Transmembrane</keyword>
<gene>
    <name evidence="7" type="ORF">SAMN04488121_10415</name>
</gene>
<dbReference type="Proteomes" id="UP000199045">
    <property type="component" value="Unassembled WGS sequence"/>
</dbReference>
<accession>A0A1G7TMT0</accession>
<proteinExistence type="inferred from homology"/>
<protein>
    <submittedName>
        <fullName evidence="7">LemA protein</fullName>
    </submittedName>
</protein>
<dbReference type="GO" id="GO:0016020">
    <property type="term" value="C:membrane"/>
    <property type="evidence" value="ECO:0007669"/>
    <property type="project" value="UniProtKB-SubCell"/>
</dbReference>
<dbReference type="EMBL" id="FNBN01000004">
    <property type="protein sequence ID" value="SDG36653.1"/>
    <property type="molecule type" value="Genomic_DNA"/>
</dbReference>
<evidence type="ECO:0000256" key="6">
    <source>
        <dbReference type="SAM" id="Coils"/>
    </source>
</evidence>
<dbReference type="SUPFAM" id="SSF140478">
    <property type="entry name" value="LemA-like"/>
    <property type="match status" value="1"/>
</dbReference>
<dbReference type="RefSeq" id="WP_089834213.1">
    <property type="nucleotide sequence ID" value="NZ_FNBN01000004.1"/>
</dbReference>
<keyword evidence="6" id="KW-0175">Coiled coil</keyword>
<dbReference type="InterPro" id="IPR007156">
    <property type="entry name" value="MamQ_LemA"/>
</dbReference>
<keyword evidence="4" id="KW-1133">Transmembrane helix</keyword>
<dbReference type="PANTHER" id="PTHR34478:SF2">
    <property type="entry name" value="MEMBRANE PROTEIN"/>
    <property type="match status" value="1"/>
</dbReference>
<evidence type="ECO:0000256" key="1">
    <source>
        <dbReference type="ARBA" id="ARBA00004167"/>
    </source>
</evidence>
<dbReference type="OrthoDB" id="9804152at2"/>
<comment type="subcellular location">
    <subcellularLocation>
        <location evidence="1">Membrane</location>
        <topology evidence="1">Single-pass membrane protein</topology>
    </subcellularLocation>
</comment>
<evidence type="ECO:0000256" key="3">
    <source>
        <dbReference type="ARBA" id="ARBA00022692"/>
    </source>
</evidence>
<dbReference type="PROSITE" id="PS51257">
    <property type="entry name" value="PROKAR_LIPOPROTEIN"/>
    <property type="match status" value="1"/>
</dbReference>
<reference evidence="7 8" key="1">
    <citation type="submission" date="2016-10" db="EMBL/GenBank/DDBJ databases">
        <authorList>
            <person name="de Groot N.N."/>
        </authorList>
    </citation>
    <scope>NUCLEOTIDE SEQUENCE [LARGE SCALE GENOMIC DNA]</scope>
    <source>
        <strain evidence="7 8">DSM 527</strain>
    </source>
</reference>
<evidence type="ECO:0000256" key="4">
    <source>
        <dbReference type="ARBA" id="ARBA00022989"/>
    </source>
</evidence>